<sequence length="743" mass="85036">MQESELINIIKNLSEKVKHLYLERQQQNQQANSNVIVPETASNDPFIKTRMPMTELEAYPELLQTIPAMQKDFFCSPMTEEERKNIIYSCPKVTGLNYTFLQLNDTASNTVKKIRNNQGAKPELDDVLEFAEIMRVLISDLASSITQSRVDNLYKTMELPGRAPQLLESANKPLTLYWHLRKRKRNPEEWAKKALSTAPAVSSQRQALLLQRRQITKLHQAKQKERKTSPIIQNAAPVEAPIIISEHVEEINEQSMGQRNCKKRLQDTAQENRNSHTIFKILPHIPQVYLTNLPQLPNSFPKYTSQGAVTPALRADVYTIDHSPSLLQAKNNQGSKQGNNRRSGGINNKECNRGSKGRIKRSRRCISSHINSHILPKIPEICMERQTISMQSPTVWPIVEPVDIYKVAETREFKDICSKNTDLVYNKLTELGYKIKLSKSSLAPSQSINHLECLNQELSIVQWESPGNTFNATHAFRTKELFTQGNQVVGINYQHYKEGHRKYNILERGVEDVERSILFTRESKYRKYYRQAEAHKRKGIDCCLQSLIFTSSGMPHNIKTTVKDIGEYMDTLLENKNKAANSIYSITDKPCGCFQQFYSTNGILVQGKNRSSPELSDNQLKNLGKSLPLPTLESNFSDFTENITRENNSNNSNSILGIRDMVPNNNKNDNNDPNHYTSNRSHTRPKKRKISASKNKEWKLVAWEVSRVPSKRKVSTNTLQKFYSTINVELGVTHDIALYNKDF</sequence>
<proteinExistence type="predicted"/>
<feature type="region of interest" description="Disordered" evidence="1">
    <location>
        <begin position="327"/>
        <end position="360"/>
    </location>
</feature>
<comment type="caution">
    <text evidence="2">The sequence shown here is derived from an EMBL/GenBank/DDBJ whole genome shotgun (WGS) entry which is preliminary data.</text>
</comment>
<dbReference type="OrthoDB" id="2367999at2759"/>
<dbReference type="EMBL" id="MBFR01000126">
    <property type="protein sequence ID" value="PVU93526.1"/>
    <property type="molecule type" value="Genomic_DNA"/>
</dbReference>
<feature type="compositionally biased region" description="Polar residues" evidence="1">
    <location>
        <begin position="327"/>
        <end position="346"/>
    </location>
</feature>
<organism evidence="2 3">
    <name type="scientific">Smittium simulii</name>
    <dbReference type="NCBI Taxonomy" id="133385"/>
    <lineage>
        <taxon>Eukaryota</taxon>
        <taxon>Fungi</taxon>
        <taxon>Fungi incertae sedis</taxon>
        <taxon>Zoopagomycota</taxon>
        <taxon>Kickxellomycotina</taxon>
        <taxon>Harpellomycetes</taxon>
        <taxon>Harpellales</taxon>
        <taxon>Legeriomycetaceae</taxon>
        <taxon>Smittium</taxon>
    </lineage>
</organism>
<evidence type="ECO:0000313" key="3">
    <source>
        <dbReference type="Proteomes" id="UP000245383"/>
    </source>
</evidence>
<dbReference type="AlphaFoldDB" id="A0A2T9YMG2"/>
<evidence type="ECO:0000256" key="1">
    <source>
        <dbReference type="SAM" id="MobiDB-lite"/>
    </source>
</evidence>
<feature type="region of interest" description="Disordered" evidence="1">
    <location>
        <begin position="645"/>
        <end position="693"/>
    </location>
</feature>
<feature type="compositionally biased region" description="Basic residues" evidence="1">
    <location>
        <begin position="681"/>
        <end position="691"/>
    </location>
</feature>
<accession>A0A2T9YMG2</accession>
<protein>
    <submittedName>
        <fullName evidence="2">Uncharacterized protein</fullName>
    </submittedName>
</protein>
<evidence type="ECO:0000313" key="2">
    <source>
        <dbReference type="EMBL" id="PVU93526.1"/>
    </source>
</evidence>
<gene>
    <name evidence="2" type="ORF">BB561_003240</name>
</gene>
<name>A0A2T9YMG2_9FUNG</name>
<feature type="compositionally biased region" description="Low complexity" evidence="1">
    <location>
        <begin position="663"/>
        <end position="674"/>
    </location>
</feature>
<reference evidence="2 3" key="1">
    <citation type="journal article" date="2018" name="MBio">
        <title>Comparative Genomics Reveals the Core Gene Toolbox for the Fungus-Insect Symbiosis.</title>
        <authorList>
            <person name="Wang Y."/>
            <person name="Stata M."/>
            <person name="Wang W."/>
            <person name="Stajich J.E."/>
            <person name="White M.M."/>
            <person name="Moncalvo J.M."/>
        </authorList>
    </citation>
    <scope>NUCLEOTIDE SEQUENCE [LARGE SCALE GENOMIC DNA]</scope>
    <source>
        <strain evidence="2 3">SWE-8-4</strain>
    </source>
</reference>
<dbReference type="Proteomes" id="UP000245383">
    <property type="component" value="Unassembled WGS sequence"/>
</dbReference>
<keyword evidence="3" id="KW-1185">Reference proteome</keyword>